<dbReference type="PANTHER" id="PTHR36350:SF2">
    <property type="entry name" value="PROTEIN, PUTATIVE-RELATED"/>
    <property type="match status" value="1"/>
</dbReference>
<dbReference type="EMBL" id="JBEDUW010000002">
    <property type="protein sequence ID" value="KAK9942969.1"/>
    <property type="molecule type" value="Genomic_DNA"/>
</dbReference>
<evidence type="ECO:0000313" key="2">
    <source>
        <dbReference type="Proteomes" id="UP001457282"/>
    </source>
</evidence>
<name>A0AAW1Y235_RUBAR</name>
<proteinExistence type="predicted"/>
<reference evidence="1 2" key="1">
    <citation type="journal article" date="2023" name="G3 (Bethesda)">
        <title>A chromosome-length genome assembly and annotation of blackberry (Rubus argutus, cv. 'Hillquist').</title>
        <authorList>
            <person name="Bruna T."/>
            <person name="Aryal R."/>
            <person name="Dudchenko O."/>
            <person name="Sargent D.J."/>
            <person name="Mead D."/>
            <person name="Buti M."/>
            <person name="Cavallini A."/>
            <person name="Hytonen T."/>
            <person name="Andres J."/>
            <person name="Pham M."/>
            <person name="Weisz D."/>
            <person name="Mascagni F."/>
            <person name="Usai G."/>
            <person name="Natali L."/>
            <person name="Bassil N."/>
            <person name="Fernandez G.E."/>
            <person name="Lomsadze A."/>
            <person name="Armour M."/>
            <person name="Olukolu B."/>
            <person name="Poorten T."/>
            <person name="Britton C."/>
            <person name="Davik J."/>
            <person name="Ashrafi H."/>
            <person name="Aiden E.L."/>
            <person name="Borodovsky M."/>
            <person name="Worthington M."/>
        </authorList>
    </citation>
    <scope>NUCLEOTIDE SEQUENCE [LARGE SCALE GENOMIC DNA]</scope>
    <source>
        <strain evidence="1">PI 553951</strain>
    </source>
</reference>
<dbReference type="AlphaFoldDB" id="A0AAW1Y235"/>
<dbReference type="PANTHER" id="PTHR36350">
    <property type="entry name" value="TRANSMEMBRANE PROTEIN"/>
    <property type="match status" value="1"/>
</dbReference>
<organism evidence="1 2">
    <name type="scientific">Rubus argutus</name>
    <name type="common">Southern blackberry</name>
    <dbReference type="NCBI Taxonomy" id="59490"/>
    <lineage>
        <taxon>Eukaryota</taxon>
        <taxon>Viridiplantae</taxon>
        <taxon>Streptophyta</taxon>
        <taxon>Embryophyta</taxon>
        <taxon>Tracheophyta</taxon>
        <taxon>Spermatophyta</taxon>
        <taxon>Magnoliopsida</taxon>
        <taxon>eudicotyledons</taxon>
        <taxon>Gunneridae</taxon>
        <taxon>Pentapetalae</taxon>
        <taxon>rosids</taxon>
        <taxon>fabids</taxon>
        <taxon>Rosales</taxon>
        <taxon>Rosaceae</taxon>
        <taxon>Rosoideae</taxon>
        <taxon>Rosoideae incertae sedis</taxon>
        <taxon>Rubus</taxon>
    </lineage>
</organism>
<gene>
    <name evidence="1" type="ORF">M0R45_008603</name>
</gene>
<protein>
    <submittedName>
        <fullName evidence="1">Uncharacterized protein</fullName>
    </submittedName>
</protein>
<evidence type="ECO:0000313" key="1">
    <source>
        <dbReference type="EMBL" id="KAK9942969.1"/>
    </source>
</evidence>
<accession>A0AAW1Y235</accession>
<dbReference type="Proteomes" id="UP001457282">
    <property type="component" value="Unassembled WGS sequence"/>
</dbReference>
<keyword evidence="2" id="KW-1185">Reference proteome</keyword>
<comment type="caution">
    <text evidence="1">The sequence shown here is derived from an EMBL/GenBank/DDBJ whole genome shotgun (WGS) entry which is preliminary data.</text>
</comment>
<sequence length="219" mass="24669">MDSALCLHYGALHNPSITNRAASIARPAFHPTAIASRHDKRAETPPLVLTKPKDVLASLLKVNENLAKPNTFRWPMTSTKLQLPDEPLRDAADNFKEDLDRFKSRVAYLIRSGKSHKVEKQLRHFIKVKQGIPAYEAEMELVLLLIFQGKYQEALECKCLDDQSPQGSGITTDGRVHLYKRREEEEGDGGDCDLIVLLADWNELNLMVIEIDAVRAVVN</sequence>